<dbReference type="Gene3D" id="1.25.10.10">
    <property type="entry name" value="Leucine-rich Repeat Variant"/>
    <property type="match status" value="1"/>
</dbReference>
<organism evidence="17 18">
    <name type="scientific">Thalictrum thalictroides</name>
    <name type="common">Rue-anemone</name>
    <name type="synonym">Anemone thalictroides</name>
    <dbReference type="NCBI Taxonomy" id="46969"/>
    <lineage>
        <taxon>Eukaryota</taxon>
        <taxon>Viridiplantae</taxon>
        <taxon>Streptophyta</taxon>
        <taxon>Embryophyta</taxon>
        <taxon>Tracheophyta</taxon>
        <taxon>Spermatophyta</taxon>
        <taxon>Magnoliopsida</taxon>
        <taxon>Ranunculales</taxon>
        <taxon>Ranunculaceae</taxon>
        <taxon>Thalictroideae</taxon>
        <taxon>Thalictrum</taxon>
    </lineage>
</organism>
<dbReference type="EMBL" id="JABWDY010043740">
    <property type="protein sequence ID" value="KAF5175680.1"/>
    <property type="molecule type" value="Genomic_DNA"/>
</dbReference>
<comment type="function">
    <text evidence="9">Meiosis specific component of cohesin complex. The cohesin complex is required for the cohesion of sister chromatids after DNA replication. The cohesin complex apparently forms a large proteinaceous ring within which sister chromatids can be trapped. At anaphase, the complex is cleaved and dissociates from chromatin, allowing sister chromatids to segregate. The meiosis-specific cohesin complex probably replaces mitosis specific cohesin complex when it dissociates from chromatin during prophase I.</text>
</comment>
<gene>
    <name evidence="17" type="ORF">FRX31_034731</name>
</gene>
<dbReference type="InterPro" id="IPR016024">
    <property type="entry name" value="ARM-type_fold"/>
</dbReference>
<dbReference type="PROSITE" id="PS51425">
    <property type="entry name" value="SCD"/>
    <property type="match status" value="1"/>
</dbReference>
<feature type="compositionally biased region" description="Polar residues" evidence="15">
    <location>
        <begin position="1153"/>
        <end position="1162"/>
    </location>
</feature>
<feature type="domain" description="SCD" evidence="16">
    <location>
        <begin position="303"/>
        <end position="388"/>
    </location>
</feature>
<evidence type="ECO:0000313" key="17">
    <source>
        <dbReference type="EMBL" id="KAF5175680.1"/>
    </source>
</evidence>
<comment type="caution">
    <text evidence="17">The sequence shown here is derived from an EMBL/GenBank/DDBJ whole genome shotgun (WGS) entry which is preliminary data.</text>
</comment>
<accession>A0A7J6UTU8</accession>
<dbReference type="GO" id="GO:0051321">
    <property type="term" value="P:meiotic cell cycle"/>
    <property type="evidence" value="ECO:0007669"/>
    <property type="project" value="UniProtKB-KW"/>
</dbReference>
<comment type="similarity">
    <text evidence="2">Belongs to the SCC3 family.</text>
</comment>
<evidence type="ECO:0000256" key="10">
    <source>
        <dbReference type="ARBA" id="ARBA00064253"/>
    </source>
</evidence>
<dbReference type="OrthoDB" id="498590at2759"/>
<feature type="compositionally biased region" description="Polar residues" evidence="15">
    <location>
        <begin position="35"/>
        <end position="53"/>
    </location>
</feature>
<evidence type="ECO:0000256" key="15">
    <source>
        <dbReference type="SAM" id="MobiDB-lite"/>
    </source>
</evidence>
<dbReference type="PANTHER" id="PTHR11199:SF0">
    <property type="entry name" value="LD34181P-RELATED"/>
    <property type="match status" value="1"/>
</dbReference>
<dbReference type="Pfam" id="PF21581">
    <property type="entry name" value="SCD"/>
    <property type="match status" value="1"/>
</dbReference>
<evidence type="ECO:0000256" key="8">
    <source>
        <dbReference type="ARBA" id="ARBA00023306"/>
    </source>
</evidence>
<keyword evidence="8" id="KW-0131">Cell cycle</keyword>
<dbReference type="GO" id="GO:0000785">
    <property type="term" value="C:chromatin"/>
    <property type="evidence" value="ECO:0007669"/>
    <property type="project" value="TreeGrafter"/>
</dbReference>
<dbReference type="GO" id="GO:0007062">
    <property type="term" value="P:sister chromatid cohesion"/>
    <property type="evidence" value="ECO:0007669"/>
    <property type="project" value="UniProtKB-ARBA"/>
</dbReference>
<dbReference type="Pfam" id="PF08514">
    <property type="entry name" value="STAG"/>
    <property type="match status" value="1"/>
</dbReference>
<dbReference type="InterPro" id="IPR013721">
    <property type="entry name" value="STAG"/>
</dbReference>
<keyword evidence="18" id="KW-1185">Reference proteome</keyword>
<dbReference type="GO" id="GO:0008278">
    <property type="term" value="C:cohesin complex"/>
    <property type="evidence" value="ECO:0007669"/>
    <property type="project" value="TreeGrafter"/>
</dbReference>
<evidence type="ECO:0000256" key="9">
    <source>
        <dbReference type="ARBA" id="ARBA00057292"/>
    </source>
</evidence>
<evidence type="ECO:0000256" key="6">
    <source>
        <dbReference type="ARBA" id="ARBA00023242"/>
    </source>
</evidence>
<dbReference type="FunFam" id="1.25.10.10:FF:000449">
    <property type="entry name" value="Cohesin subunit SA-3"/>
    <property type="match status" value="1"/>
</dbReference>
<proteinExistence type="inferred from homology"/>
<feature type="compositionally biased region" description="Low complexity" evidence="15">
    <location>
        <begin position="1088"/>
        <end position="1098"/>
    </location>
</feature>
<dbReference type="AlphaFoldDB" id="A0A7J6UTU8"/>
<feature type="compositionally biased region" description="Acidic residues" evidence="15">
    <location>
        <begin position="1103"/>
        <end position="1113"/>
    </location>
</feature>
<reference evidence="17 18" key="1">
    <citation type="submission" date="2020-06" db="EMBL/GenBank/DDBJ databases">
        <title>Transcriptomic and genomic resources for Thalictrum thalictroides and T. hernandezii: Facilitating candidate gene discovery in an emerging model plant lineage.</title>
        <authorList>
            <person name="Arias T."/>
            <person name="Riano-Pachon D.M."/>
            <person name="Di Stilio V.S."/>
        </authorList>
    </citation>
    <scope>NUCLEOTIDE SEQUENCE [LARGE SCALE GENOMIC DNA]</scope>
    <source>
        <strain evidence="18">cv. WT478/WT964</strain>
        <tissue evidence="17">Leaves</tissue>
    </source>
</reference>
<evidence type="ECO:0000256" key="1">
    <source>
        <dbReference type="ARBA" id="ARBA00004286"/>
    </source>
</evidence>
<evidence type="ECO:0000256" key="12">
    <source>
        <dbReference type="ARBA" id="ARBA00077200"/>
    </source>
</evidence>
<dbReference type="PANTHER" id="PTHR11199">
    <property type="entry name" value="STROMAL ANTIGEN"/>
    <property type="match status" value="1"/>
</dbReference>
<comment type="subunit">
    <text evidence="10">Component of the meiosis-specific cohesin complex, which also contains the SMC1 (SMC1A or SMC1B) and SMC3 heterodimer. Such complex likely contains RAD21, or the meiosis-specific related protein REC8. Interacts with CCDC79/TERB1; recruiting cohesin to telomeres to develop structural rigidity.</text>
</comment>
<evidence type="ECO:0000256" key="11">
    <source>
        <dbReference type="ARBA" id="ARBA00067279"/>
    </source>
</evidence>
<dbReference type="InterPro" id="IPR056396">
    <property type="entry name" value="HEAT_SCC3-SA"/>
</dbReference>
<protein>
    <recommendedName>
        <fullName evidence="11">Cohesin subunit SA-3</fullName>
    </recommendedName>
    <alternativeName>
        <fullName evidence="13">SCC3 homolog 3</fullName>
    </alternativeName>
    <alternativeName>
        <fullName evidence="12">Stromal antigen 3</fullName>
    </alternativeName>
    <alternativeName>
        <fullName evidence="14">Stromalin-3</fullName>
    </alternativeName>
</protein>
<dbReference type="InterPro" id="IPR039662">
    <property type="entry name" value="Cohesin_Scc3/SA"/>
</dbReference>
<name>A0A7J6UTU8_THATH</name>
<evidence type="ECO:0000256" key="13">
    <source>
        <dbReference type="ARBA" id="ARBA00081834"/>
    </source>
</evidence>
<feature type="compositionally biased region" description="Polar residues" evidence="15">
    <location>
        <begin position="1"/>
        <end position="11"/>
    </location>
</feature>
<keyword evidence="6" id="KW-0539">Nucleus</keyword>
<evidence type="ECO:0000259" key="16">
    <source>
        <dbReference type="PROSITE" id="PS51425"/>
    </source>
</evidence>
<keyword evidence="5" id="KW-0159">Chromosome partition</keyword>
<dbReference type="GO" id="GO:0003682">
    <property type="term" value="F:chromatin binding"/>
    <property type="evidence" value="ECO:0007669"/>
    <property type="project" value="TreeGrafter"/>
</dbReference>
<dbReference type="Pfam" id="PF24571">
    <property type="entry name" value="HEAT_SCC3-SA"/>
    <property type="match status" value="1"/>
</dbReference>
<evidence type="ECO:0000256" key="5">
    <source>
        <dbReference type="ARBA" id="ARBA00022829"/>
    </source>
</evidence>
<evidence type="ECO:0000256" key="3">
    <source>
        <dbReference type="ARBA" id="ARBA00022454"/>
    </source>
</evidence>
<dbReference type="Proteomes" id="UP000554482">
    <property type="component" value="Unassembled WGS sequence"/>
</dbReference>
<evidence type="ECO:0000256" key="14">
    <source>
        <dbReference type="ARBA" id="ARBA00082975"/>
    </source>
</evidence>
<keyword evidence="4" id="KW-0597">Phosphoprotein</keyword>
<comment type="subcellular location">
    <subcellularLocation>
        <location evidence="1">Chromosome</location>
    </subcellularLocation>
</comment>
<dbReference type="InterPro" id="IPR011989">
    <property type="entry name" value="ARM-like"/>
</dbReference>
<dbReference type="GO" id="GO:0005634">
    <property type="term" value="C:nucleus"/>
    <property type="evidence" value="ECO:0007669"/>
    <property type="project" value="TreeGrafter"/>
</dbReference>
<keyword evidence="3" id="KW-0158">Chromosome</keyword>
<dbReference type="InterPro" id="IPR020839">
    <property type="entry name" value="SCD"/>
</dbReference>
<evidence type="ECO:0000256" key="4">
    <source>
        <dbReference type="ARBA" id="ARBA00022553"/>
    </source>
</evidence>
<feature type="region of interest" description="Disordered" evidence="15">
    <location>
        <begin position="1"/>
        <end position="89"/>
    </location>
</feature>
<dbReference type="GO" id="GO:0007059">
    <property type="term" value="P:chromosome segregation"/>
    <property type="evidence" value="ECO:0007669"/>
    <property type="project" value="UniProtKB-KW"/>
</dbReference>
<evidence type="ECO:0000256" key="2">
    <source>
        <dbReference type="ARBA" id="ARBA00005486"/>
    </source>
</evidence>
<evidence type="ECO:0000313" key="18">
    <source>
        <dbReference type="Proteomes" id="UP000554482"/>
    </source>
</evidence>
<dbReference type="SUPFAM" id="SSF48371">
    <property type="entry name" value="ARM repeat"/>
    <property type="match status" value="1"/>
</dbReference>
<feature type="region of interest" description="Disordered" evidence="15">
    <location>
        <begin position="1060"/>
        <end position="1162"/>
    </location>
</feature>
<evidence type="ECO:0000256" key="7">
    <source>
        <dbReference type="ARBA" id="ARBA00023254"/>
    </source>
</evidence>
<sequence length="1162" mass="132138">MENTTAQGETSNLRKRSSRVQARTEAAKASKGVTEGTSTVDNPDLTSGGSSDPSFDDAEQGGSGDGSFDDFDIIGPRRKRPKTSTETALTHSNDLSLIEVVKSNGKLISHVVKVWVEQYEKNPKPAMVELLMMLFEACGAKYCLNEDFLDETDVDDVVVALVELARKGEVEDYHSSKRKELKNFKENLVLFWDNMVIECQNGPLFDKILFEKCMDYIVALSCSPPRVYRQVASLVGLQLVASFITISNTLGAQRETTQRQLNAEKKKNNEGPRVESLNKRLSMTHEKITVMEDMMRKLFTGLFVHRYRDIDPEIRTTCINSLGVWILSYPSLFLQDLYLKYLGWTLNDKNAGVRKSSILALQSLYEVDDNVASLTLFTERFLNRMIELADDIDTSVAVCAIGLIKQLLRHKLLSDDDLGPLYDLLIVEATEIRRAIGALVYDNLIAQKYSQGGDKDSPENHLGKMLQILSEFSTDPILCIYVIDDVWEYMNAMKDWKCIISMLLDENHATVELTDMDATNLIRLLHASVMKAVGERIVPATDNRKQYLNKAQKEILEVNRRDITLAMMKSYPQLLRKFLADRDKVQSLVEIIIHLKLELYSLKRQEQNFRTVLQLIKEAFFKHGDKDSIRSCIKALVFCSSNSQGELQDFAQNKLKELEDDLLAKLKSAMEEVAGGDDEYSLLVNLKRLYELQLQKSVPLESFYENFVRILVGRRDMDSEVVIFLLLNMYLHVTWSLSTINDESFSELSLSSLLSKRNALFEQLEYFLDNPPEVPEDGRSLLASRVCVILSESWVLFRDSKYSATKFARLGFCPDTPTLMKFWKLCEKQLQVSDETEDEAADDEYIEETNRVAVMIGAAKLVVSDVVPKDYLGPEIISHFAMHGPSIAEFIKYLITALKKTSNDVVSDMFLEALKRAYQRHVVERSDNDDDFILAYQRHVVERSDNDDESTGSKSFLSCKDLAARLSGTFSGAARHKYRSDILKIVRDGVSFAFVDAPRNLPFLEGVVLEFVSKLPTSDILDILKEVQKRTENENTDEDPSGWRPYYTFVNHLREKYAKNDGFQDESARRRGRPLNQRNLQGRKLFEEQSSSEESISASDHEGQEDEEDDEEVPLMSLRSSSKLRSLRFQRQHSRDQARSGNSGRASHDDLTTSRMSGASDE</sequence>
<keyword evidence="7" id="KW-0469">Meiosis</keyword>